<dbReference type="AlphaFoldDB" id="A0A3A9KFV7"/>
<sequence>MLSIKNKEDILDIRCGTSRIVFKKQCRLLKTVNDVLIAFSFLIGSLLHFLGFAVIIGTILYLTGSLILAGRSIQSIKENIMVEQQKMDEAQQQESIIE</sequence>
<dbReference type="RefSeq" id="WP_110935805.1">
    <property type="nucleotide sequence ID" value="NZ_KZ614146.1"/>
</dbReference>
<keyword evidence="4" id="KW-1185">Reference proteome</keyword>
<keyword evidence="1" id="KW-0812">Transmembrane</keyword>
<dbReference type="Pfam" id="PF14145">
    <property type="entry name" value="YrhK"/>
    <property type="match status" value="1"/>
</dbReference>
<evidence type="ECO:0000313" key="4">
    <source>
        <dbReference type="Proteomes" id="UP000281498"/>
    </source>
</evidence>
<feature type="transmembrane region" description="Helical" evidence="1">
    <location>
        <begin position="37"/>
        <end position="62"/>
    </location>
</feature>
<keyword evidence="1" id="KW-1133">Transmembrane helix</keyword>
<dbReference type="EMBL" id="PDOE01000006">
    <property type="protein sequence ID" value="RKL66525.1"/>
    <property type="molecule type" value="Genomic_DNA"/>
</dbReference>
<dbReference type="OrthoDB" id="2135402at2"/>
<evidence type="ECO:0000313" key="3">
    <source>
        <dbReference type="EMBL" id="RKL66525.1"/>
    </source>
</evidence>
<dbReference type="Proteomes" id="UP000281498">
    <property type="component" value="Unassembled WGS sequence"/>
</dbReference>
<gene>
    <name evidence="3" type="ORF">CR203_14615</name>
</gene>
<organism evidence="3 4">
    <name type="scientific">Salipaludibacillus neizhouensis</name>
    <dbReference type="NCBI Taxonomy" id="885475"/>
    <lineage>
        <taxon>Bacteria</taxon>
        <taxon>Bacillati</taxon>
        <taxon>Bacillota</taxon>
        <taxon>Bacilli</taxon>
        <taxon>Bacillales</taxon>
        <taxon>Bacillaceae</taxon>
    </lineage>
</organism>
<accession>A0A3A9KFV7</accession>
<dbReference type="InterPro" id="IPR025424">
    <property type="entry name" value="YrhK_domain"/>
</dbReference>
<feature type="domain" description="YrhK" evidence="2">
    <location>
        <begin position="27"/>
        <end position="73"/>
    </location>
</feature>
<evidence type="ECO:0000256" key="1">
    <source>
        <dbReference type="SAM" id="Phobius"/>
    </source>
</evidence>
<protein>
    <recommendedName>
        <fullName evidence="2">YrhK domain-containing protein</fullName>
    </recommendedName>
</protein>
<proteinExistence type="predicted"/>
<reference evidence="3 4" key="1">
    <citation type="submission" date="2017-10" db="EMBL/GenBank/DDBJ databases">
        <title>Bacillus sp. nov., a halophilic bacterium isolated from a Keqin Lake.</title>
        <authorList>
            <person name="Wang H."/>
        </authorList>
    </citation>
    <scope>NUCLEOTIDE SEQUENCE [LARGE SCALE GENOMIC DNA]</scope>
    <source>
        <strain evidence="3 4">KCTC 13187</strain>
    </source>
</reference>
<name>A0A3A9KFV7_9BACI</name>
<keyword evidence="1" id="KW-0472">Membrane</keyword>
<evidence type="ECO:0000259" key="2">
    <source>
        <dbReference type="Pfam" id="PF14145"/>
    </source>
</evidence>
<comment type="caution">
    <text evidence="3">The sequence shown here is derived from an EMBL/GenBank/DDBJ whole genome shotgun (WGS) entry which is preliminary data.</text>
</comment>